<feature type="region of interest" description="Disordered" evidence="1">
    <location>
        <begin position="619"/>
        <end position="689"/>
    </location>
</feature>
<feature type="region of interest" description="Disordered" evidence="1">
    <location>
        <begin position="1"/>
        <end position="42"/>
    </location>
</feature>
<sequence>MSNHQPPPTHSSEASNTNIEHNIGMTPQGHPPTIQSPNGQPQIQYGFVQNPGATPEFGRNPTSYVPYPTTYPPSHLNYQMANQGPHPQYYGPPAYAQQQPSQSLPPAQVQHPIVNALSAFDQMFGATPSSTIDIRSTRGTFVLLHANCDICTRYAQHLTGLQLSTDNYTTDNWRYLMDHLQRAFPGLEQYAIRTASQNYEERIRAAVESRQRAITDLNRRHDDEVDALRRTIDRLRDDLRLTDRRLINAEDHIKRLERRRHSPPPSSQKRRRSRSPTPLPRAPLVDRIQSTPRSARLEDRITSRSPIARSPSPNMNVDEPATLPAMQLDSPIDSATNDGLPSNRLPIVPPHPHLHADLQWTINNWRHQPSAIYRGVRDAEDGIHLNSDDIAIVRWLQRVCTRDPKKHPVRNNILRALANPDFIARSDLALAARHLEAPSPLTPEQIERPEGAVKQGLDGNETPALTYKLGEASLQWDLVYATLRRNGVTEATHARIREFALRELTGDCYNRFSRAFYARGEEGKRRKKTAEETNPPTLGEVKPSSIKGCYFDHDIKSWYIPKSSGITQPQPCSIAPLGWKQHVTGGWQAIESIPWNLATQRADPDQFFPPPPALILSRAPGNAVAGSSTRTTVARPVATERDREVAESLQDALQNIYRGELENSARDAPDLDSEPGEADLTGKGKGKAT</sequence>
<feature type="compositionally biased region" description="Basic residues" evidence="1">
    <location>
        <begin position="255"/>
        <end position="274"/>
    </location>
</feature>
<feature type="compositionally biased region" description="Polar residues" evidence="1">
    <location>
        <begin position="33"/>
        <end position="42"/>
    </location>
</feature>
<evidence type="ECO:0000313" key="3">
    <source>
        <dbReference type="Proteomes" id="UP000076722"/>
    </source>
</evidence>
<feature type="compositionally biased region" description="Polar residues" evidence="1">
    <location>
        <begin position="10"/>
        <end position="20"/>
    </location>
</feature>
<accession>A0A164UT63</accession>
<keyword evidence="3" id="KW-1185">Reference proteome</keyword>
<feature type="region of interest" description="Disordered" evidence="1">
    <location>
        <begin position="254"/>
        <end position="316"/>
    </location>
</feature>
<protein>
    <submittedName>
        <fullName evidence="2">Uncharacterized protein</fullName>
    </submittedName>
</protein>
<proteinExistence type="predicted"/>
<evidence type="ECO:0000313" key="2">
    <source>
        <dbReference type="EMBL" id="KZS93518.1"/>
    </source>
</evidence>
<feature type="compositionally biased region" description="Basic and acidic residues" evidence="1">
    <location>
        <begin position="659"/>
        <end position="669"/>
    </location>
</feature>
<evidence type="ECO:0000256" key="1">
    <source>
        <dbReference type="SAM" id="MobiDB-lite"/>
    </source>
</evidence>
<organism evidence="2 3">
    <name type="scientific">Sistotremastrum niveocremeum HHB9708</name>
    <dbReference type="NCBI Taxonomy" id="1314777"/>
    <lineage>
        <taxon>Eukaryota</taxon>
        <taxon>Fungi</taxon>
        <taxon>Dikarya</taxon>
        <taxon>Basidiomycota</taxon>
        <taxon>Agaricomycotina</taxon>
        <taxon>Agaricomycetes</taxon>
        <taxon>Sistotremastrales</taxon>
        <taxon>Sistotremastraceae</taxon>
        <taxon>Sertulicium</taxon>
        <taxon>Sertulicium niveocremeum</taxon>
    </lineage>
</organism>
<gene>
    <name evidence="2" type="ORF">SISNIDRAFT_485764</name>
</gene>
<dbReference type="EMBL" id="KV419407">
    <property type="protein sequence ID" value="KZS93518.1"/>
    <property type="molecule type" value="Genomic_DNA"/>
</dbReference>
<dbReference type="AlphaFoldDB" id="A0A164UT63"/>
<reference evidence="2 3" key="1">
    <citation type="journal article" date="2016" name="Mol. Biol. Evol.">
        <title>Comparative Genomics of Early-Diverging Mushroom-Forming Fungi Provides Insights into the Origins of Lignocellulose Decay Capabilities.</title>
        <authorList>
            <person name="Nagy L.G."/>
            <person name="Riley R."/>
            <person name="Tritt A."/>
            <person name="Adam C."/>
            <person name="Daum C."/>
            <person name="Floudas D."/>
            <person name="Sun H."/>
            <person name="Yadav J.S."/>
            <person name="Pangilinan J."/>
            <person name="Larsson K.H."/>
            <person name="Matsuura K."/>
            <person name="Barry K."/>
            <person name="Labutti K."/>
            <person name="Kuo R."/>
            <person name="Ohm R.A."/>
            <person name="Bhattacharya S.S."/>
            <person name="Shirouzu T."/>
            <person name="Yoshinaga Y."/>
            <person name="Martin F.M."/>
            <person name="Grigoriev I.V."/>
            <person name="Hibbett D.S."/>
        </authorList>
    </citation>
    <scope>NUCLEOTIDE SEQUENCE [LARGE SCALE GENOMIC DNA]</scope>
    <source>
        <strain evidence="2 3">HHB9708</strain>
    </source>
</reference>
<dbReference type="Proteomes" id="UP000076722">
    <property type="component" value="Unassembled WGS sequence"/>
</dbReference>
<name>A0A164UT63_9AGAM</name>